<organism evidence="1 2">
    <name type="scientific">Sneathiella chinensis</name>
    <dbReference type="NCBI Taxonomy" id="349750"/>
    <lineage>
        <taxon>Bacteria</taxon>
        <taxon>Pseudomonadati</taxon>
        <taxon>Pseudomonadota</taxon>
        <taxon>Alphaproteobacteria</taxon>
        <taxon>Sneathiellales</taxon>
        <taxon>Sneathiellaceae</taxon>
        <taxon>Sneathiella</taxon>
    </lineage>
</organism>
<dbReference type="InterPro" id="IPR036412">
    <property type="entry name" value="HAD-like_sf"/>
</dbReference>
<dbReference type="RefSeq" id="WP_169559616.1">
    <property type="nucleotide sequence ID" value="NZ_BSNF01000001.1"/>
</dbReference>
<gene>
    <name evidence="1" type="ORF">GCM10007924_08550</name>
</gene>
<reference evidence="1" key="2">
    <citation type="submission" date="2023-01" db="EMBL/GenBank/DDBJ databases">
        <title>Draft genome sequence of Sneathiella chinensis strain NBRC 103408.</title>
        <authorList>
            <person name="Sun Q."/>
            <person name="Mori K."/>
        </authorList>
    </citation>
    <scope>NUCLEOTIDE SEQUENCE</scope>
    <source>
        <strain evidence="1">NBRC 103408</strain>
    </source>
</reference>
<dbReference type="EMBL" id="BSNF01000001">
    <property type="protein sequence ID" value="GLQ05634.1"/>
    <property type="molecule type" value="Genomic_DNA"/>
</dbReference>
<dbReference type="InterPro" id="IPR023214">
    <property type="entry name" value="HAD_sf"/>
</dbReference>
<dbReference type="PANTHER" id="PTHR19288:SF90">
    <property type="entry name" value="OS08G0542600 PROTEIN"/>
    <property type="match status" value="1"/>
</dbReference>
<dbReference type="SUPFAM" id="SSF56784">
    <property type="entry name" value="HAD-like"/>
    <property type="match status" value="1"/>
</dbReference>
<accession>A0ABQ5U2X5</accession>
<dbReference type="Gene3D" id="3.40.50.1000">
    <property type="entry name" value="HAD superfamily/HAD-like"/>
    <property type="match status" value="2"/>
</dbReference>
<dbReference type="NCBIfam" id="TIGR01459">
    <property type="entry name" value="HAD-SF-IIA-hyp4"/>
    <property type="match status" value="1"/>
</dbReference>
<protein>
    <submittedName>
        <fullName evidence="1">Haloacid dehalogenase</fullName>
    </submittedName>
</protein>
<sequence length="291" mass="31852">MSFQIATGLSSFADKYEAFILDLWGVVHDGTKPYPGALDCMAKLREGGRPLLLLSNAPRTNDFVSEFLVSIGVPEDSYDHLLTSGDMTHYILKDGTHEFLQGRGKNFYQIGAEKDRGVDAGLDYTRVYELDEADFIVCTGLVNDDVETPDEYRELLIRAAGLDLPMFCANPDLTVMKGDKILYCAGALAALFEELGGKVELFGKPYPWAYKLAMEQLGVTDPSKILAVGDSMRTDIKGATGMGMHNVLVSGGIHAEEWGLAPGERPTEGQVEDVSEAHGFKPTYVVGHMTW</sequence>
<dbReference type="CDD" id="cd07525">
    <property type="entry name" value="HAD_like"/>
    <property type="match status" value="1"/>
</dbReference>
<reference evidence="1" key="1">
    <citation type="journal article" date="2014" name="Int. J. Syst. Evol. Microbiol.">
        <title>Complete genome of a new Firmicutes species belonging to the dominant human colonic microbiota ('Ruminococcus bicirculans') reveals two chromosomes and a selective capacity to utilize plant glucans.</title>
        <authorList>
            <consortium name="NISC Comparative Sequencing Program"/>
            <person name="Wegmann U."/>
            <person name="Louis P."/>
            <person name="Goesmann A."/>
            <person name="Henrissat B."/>
            <person name="Duncan S.H."/>
            <person name="Flint H.J."/>
        </authorList>
    </citation>
    <scope>NUCLEOTIDE SEQUENCE</scope>
    <source>
        <strain evidence="1">NBRC 103408</strain>
    </source>
</reference>
<proteinExistence type="predicted"/>
<keyword evidence="2" id="KW-1185">Reference proteome</keyword>
<dbReference type="NCBIfam" id="TIGR01460">
    <property type="entry name" value="HAD-SF-IIA"/>
    <property type="match status" value="1"/>
</dbReference>
<comment type="caution">
    <text evidence="1">The sequence shown here is derived from an EMBL/GenBank/DDBJ whole genome shotgun (WGS) entry which is preliminary data.</text>
</comment>
<dbReference type="InterPro" id="IPR006357">
    <property type="entry name" value="HAD-SF_hydro_IIA"/>
</dbReference>
<dbReference type="Pfam" id="PF13344">
    <property type="entry name" value="Hydrolase_6"/>
    <property type="match status" value="1"/>
</dbReference>
<dbReference type="InterPro" id="IPR006356">
    <property type="entry name" value="HAD-SF_hydro_IIA_hyp3"/>
</dbReference>
<dbReference type="PANTHER" id="PTHR19288">
    <property type="entry name" value="4-NITROPHENYLPHOSPHATASE-RELATED"/>
    <property type="match status" value="1"/>
</dbReference>
<evidence type="ECO:0000313" key="1">
    <source>
        <dbReference type="EMBL" id="GLQ05634.1"/>
    </source>
</evidence>
<name>A0ABQ5U2X5_9PROT</name>
<dbReference type="Pfam" id="PF13242">
    <property type="entry name" value="Hydrolase_like"/>
    <property type="match status" value="1"/>
</dbReference>
<dbReference type="Proteomes" id="UP001161409">
    <property type="component" value="Unassembled WGS sequence"/>
</dbReference>
<evidence type="ECO:0000313" key="2">
    <source>
        <dbReference type="Proteomes" id="UP001161409"/>
    </source>
</evidence>